<sequence length="109" mass="12345">MLILICASTGSGHGKAWTSNWKMVNMILLRVNKARVQTVGKDIMHFFRVIWVQFIQPLLSLLGILIRLLQQIQPTEQNSMQILFATRAIITLSVWDVQSCGTLFGQCLT</sequence>
<reference evidence="1" key="1">
    <citation type="submission" date="2019-03" db="EMBL/GenBank/DDBJ databases">
        <authorList>
            <person name="Mank J."/>
            <person name="Almeida P."/>
        </authorList>
    </citation>
    <scope>NUCLEOTIDE SEQUENCE</scope>
    <source>
        <strain evidence="1">78183</strain>
    </source>
</reference>
<dbReference type="AlphaFoldDB" id="A0A6N2KSB8"/>
<accession>A0A6N2KSB8</accession>
<protein>
    <submittedName>
        <fullName evidence="1">Uncharacterized protein</fullName>
    </submittedName>
</protein>
<evidence type="ECO:0000313" key="1">
    <source>
        <dbReference type="EMBL" id="VFU27977.1"/>
    </source>
</evidence>
<organism evidence="1">
    <name type="scientific">Salix viminalis</name>
    <name type="common">Common osier</name>
    <name type="synonym">Basket willow</name>
    <dbReference type="NCBI Taxonomy" id="40686"/>
    <lineage>
        <taxon>Eukaryota</taxon>
        <taxon>Viridiplantae</taxon>
        <taxon>Streptophyta</taxon>
        <taxon>Embryophyta</taxon>
        <taxon>Tracheophyta</taxon>
        <taxon>Spermatophyta</taxon>
        <taxon>Magnoliopsida</taxon>
        <taxon>eudicotyledons</taxon>
        <taxon>Gunneridae</taxon>
        <taxon>Pentapetalae</taxon>
        <taxon>rosids</taxon>
        <taxon>fabids</taxon>
        <taxon>Malpighiales</taxon>
        <taxon>Salicaceae</taxon>
        <taxon>Saliceae</taxon>
        <taxon>Salix</taxon>
    </lineage>
</organism>
<dbReference type="EMBL" id="CAADRP010000413">
    <property type="protein sequence ID" value="VFU27977.1"/>
    <property type="molecule type" value="Genomic_DNA"/>
</dbReference>
<gene>
    <name evidence="1" type="ORF">SVIM_LOCUS88680</name>
</gene>
<proteinExistence type="predicted"/>
<name>A0A6N2KSB8_SALVM</name>